<organism evidence="2 3">
    <name type="scientific">Pyrrhoderma noxium</name>
    <dbReference type="NCBI Taxonomy" id="2282107"/>
    <lineage>
        <taxon>Eukaryota</taxon>
        <taxon>Fungi</taxon>
        <taxon>Dikarya</taxon>
        <taxon>Basidiomycota</taxon>
        <taxon>Agaricomycotina</taxon>
        <taxon>Agaricomycetes</taxon>
        <taxon>Hymenochaetales</taxon>
        <taxon>Hymenochaetaceae</taxon>
        <taxon>Pyrrhoderma</taxon>
    </lineage>
</organism>
<dbReference type="InParanoid" id="A0A286UTZ2"/>
<feature type="region of interest" description="Disordered" evidence="1">
    <location>
        <begin position="203"/>
        <end position="240"/>
    </location>
</feature>
<feature type="region of interest" description="Disordered" evidence="1">
    <location>
        <begin position="304"/>
        <end position="347"/>
    </location>
</feature>
<sequence length="347" mass="38973">MSLKKAWVYDSQIPQSLAEELSANGYDGKRCPSSDFKAKYEEMEEYSISATGDMDMELVWNWPRLSVAAFATELKLRRKKYRSKSNRSVSFGSNSYYQESNEADRSRRRYLKLRRSLGIASYPYNTNHIRVVSEPVTLDTVDDLLNHLKRKDYPVLEPSPARSTIPLPSITGNDTNADLSFGSDFTESDISDTSRLFDVSLTSQGEDDADNDDFSKAKIGSTTAPKEKEQERQEVDKDNEYETEELLTILSRSCPGDVNKNTRSTNRARTASLRAFAAYHLEKKKTNDDTTDLDLESSSPFSAIEANLLGDGDEGSHHQNGCQLDGSLSSSRLLRPKKARKSVPAWA</sequence>
<dbReference type="Proteomes" id="UP000217199">
    <property type="component" value="Unassembled WGS sequence"/>
</dbReference>
<reference evidence="2 3" key="1">
    <citation type="journal article" date="2017" name="Mol. Ecol.">
        <title>Comparative and population genomic landscape of Phellinus noxius: A hypervariable fungus causing root rot in trees.</title>
        <authorList>
            <person name="Chung C.L."/>
            <person name="Lee T.J."/>
            <person name="Akiba M."/>
            <person name="Lee H.H."/>
            <person name="Kuo T.H."/>
            <person name="Liu D."/>
            <person name="Ke H.M."/>
            <person name="Yokoi T."/>
            <person name="Roa M.B."/>
            <person name="Lu M.J."/>
            <person name="Chang Y.Y."/>
            <person name="Ann P.J."/>
            <person name="Tsai J.N."/>
            <person name="Chen C.Y."/>
            <person name="Tzean S.S."/>
            <person name="Ota Y."/>
            <person name="Hattori T."/>
            <person name="Sahashi N."/>
            <person name="Liou R.F."/>
            <person name="Kikuchi T."/>
            <person name="Tsai I.J."/>
        </authorList>
    </citation>
    <scope>NUCLEOTIDE SEQUENCE [LARGE SCALE GENOMIC DNA]</scope>
    <source>
        <strain evidence="2 3">FFPRI411160</strain>
    </source>
</reference>
<proteinExistence type="predicted"/>
<name>A0A286UTZ2_9AGAM</name>
<dbReference type="OrthoDB" id="3268879at2759"/>
<dbReference type="EMBL" id="NBII01000001">
    <property type="protein sequence ID" value="PAV23066.1"/>
    <property type="molecule type" value="Genomic_DNA"/>
</dbReference>
<evidence type="ECO:0000313" key="3">
    <source>
        <dbReference type="Proteomes" id="UP000217199"/>
    </source>
</evidence>
<dbReference type="AlphaFoldDB" id="A0A286UTZ2"/>
<accession>A0A286UTZ2</accession>
<evidence type="ECO:0000313" key="2">
    <source>
        <dbReference type="EMBL" id="PAV23066.1"/>
    </source>
</evidence>
<feature type="compositionally biased region" description="Basic and acidic residues" evidence="1">
    <location>
        <begin position="225"/>
        <end position="240"/>
    </location>
</feature>
<gene>
    <name evidence="2" type="ORF">PNOK_0013300</name>
</gene>
<protein>
    <submittedName>
        <fullName evidence="2">Uncharacterized protein</fullName>
    </submittedName>
</protein>
<comment type="caution">
    <text evidence="2">The sequence shown here is derived from an EMBL/GenBank/DDBJ whole genome shotgun (WGS) entry which is preliminary data.</text>
</comment>
<evidence type="ECO:0000256" key="1">
    <source>
        <dbReference type="SAM" id="MobiDB-lite"/>
    </source>
</evidence>
<keyword evidence="3" id="KW-1185">Reference proteome</keyword>